<evidence type="ECO:0000313" key="3">
    <source>
        <dbReference type="Proteomes" id="UP001418222"/>
    </source>
</evidence>
<dbReference type="Pfam" id="PF07727">
    <property type="entry name" value="RVT_2"/>
    <property type="match status" value="1"/>
</dbReference>
<proteinExistence type="predicted"/>
<organism evidence="2 3">
    <name type="scientific">Platanthera zijinensis</name>
    <dbReference type="NCBI Taxonomy" id="2320716"/>
    <lineage>
        <taxon>Eukaryota</taxon>
        <taxon>Viridiplantae</taxon>
        <taxon>Streptophyta</taxon>
        <taxon>Embryophyta</taxon>
        <taxon>Tracheophyta</taxon>
        <taxon>Spermatophyta</taxon>
        <taxon>Magnoliopsida</taxon>
        <taxon>Liliopsida</taxon>
        <taxon>Asparagales</taxon>
        <taxon>Orchidaceae</taxon>
        <taxon>Orchidoideae</taxon>
        <taxon>Orchideae</taxon>
        <taxon>Orchidinae</taxon>
        <taxon>Platanthera</taxon>
    </lineage>
</organism>
<reference evidence="2 3" key="1">
    <citation type="journal article" date="2022" name="Nat. Plants">
        <title>Genomes of leafy and leafless Platanthera orchids illuminate the evolution of mycoheterotrophy.</title>
        <authorList>
            <person name="Li M.H."/>
            <person name="Liu K.W."/>
            <person name="Li Z."/>
            <person name="Lu H.C."/>
            <person name="Ye Q.L."/>
            <person name="Zhang D."/>
            <person name="Wang J.Y."/>
            <person name="Li Y.F."/>
            <person name="Zhong Z.M."/>
            <person name="Liu X."/>
            <person name="Yu X."/>
            <person name="Liu D.K."/>
            <person name="Tu X.D."/>
            <person name="Liu B."/>
            <person name="Hao Y."/>
            <person name="Liao X.Y."/>
            <person name="Jiang Y.T."/>
            <person name="Sun W.H."/>
            <person name="Chen J."/>
            <person name="Chen Y.Q."/>
            <person name="Ai Y."/>
            <person name="Zhai J.W."/>
            <person name="Wu S.S."/>
            <person name="Zhou Z."/>
            <person name="Hsiao Y.Y."/>
            <person name="Wu W.L."/>
            <person name="Chen Y.Y."/>
            <person name="Lin Y.F."/>
            <person name="Hsu J.L."/>
            <person name="Li C.Y."/>
            <person name="Wang Z.W."/>
            <person name="Zhao X."/>
            <person name="Zhong W.Y."/>
            <person name="Ma X.K."/>
            <person name="Ma L."/>
            <person name="Huang J."/>
            <person name="Chen G.Z."/>
            <person name="Huang M.Z."/>
            <person name="Huang L."/>
            <person name="Peng D.H."/>
            <person name="Luo Y.B."/>
            <person name="Zou S.Q."/>
            <person name="Chen S.P."/>
            <person name="Lan S."/>
            <person name="Tsai W.C."/>
            <person name="Van de Peer Y."/>
            <person name="Liu Z.J."/>
        </authorList>
    </citation>
    <scope>NUCLEOTIDE SEQUENCE [LARGE SCALE GENOMIC DNA]</scope>
    <source>
        <strain evidence="2">Lor287</strain>
    </source>
</reference>
<dbReference type="InterPro" id="IPR013103">
    <property type="entry name" value="RVT_2"/>
</dbReference>
<dbReference type="AlphaFoldDB" id="A0AAP0BDL9"/>
<gene>
    <name evidence="2" type="ORF">KSP39_PZI014011</name>
</gene>
<evidence type="ECO:0000313" key="2">
    <source>
        <dbReference type="EMBL" id="KAK8935860.1"/>
    </source>
</evidence>
<dbReference type="EMBL" id="JBBWWQ010000011">
    <property type="protein sequence ID" value="KAK8935860.1"/>
    <property type="molecule type" value="Genomic_DNA"/>
</dbReference>
<keyword evidence="3" id="KW-1185">Reference proteome</keyword>
<evidence type="ECO:0000259" key="1">
    <source>
        <dbReference type="Pfam" id="PF07727"/>
    </source>
</evidence>
<name>A0AAP0BDL9_9ASPA</name>
<protein>
    <recommendedName>
        <fullName evidence="1">Reverse transcriptase Ty1/copia-type domain-containing protein</fullName>
    </recommendedName>
</protein>
<accession>A0AAP0BDL9</accession>
<dbReference type="Proteomes" id="UP001418222">
    <property type="component" value="Unassembled WGS sequence"/>
</dbReference>
<sequence length="140" mass="15635">MLHFGFQQSHVDNSLFLCHRVGKMVALIVYVDDIVLTGDDVDGISKVKSFLNDQFEVTDLGHLCYFLGIEVAHSSRGIYISQRKYILDLLQQAGLADSRPVDTPIEVSHRLADTEGELLSSTDASQYQQLVGKLIYLSMT</sequence>
<comment type="caution">
    <text evidence="2">The sequence shown here is derived from an EMBL/GenBank/DDBJ whole genome shotgun (WGS) entry which is preliminary data.</text>
</comment>
<feature type="domain" description="Reverse transcriptase Ty1/copia-type" evidence="1">
    <location>
        <begin position="3"/>
        <end position="106"/>
    </location>
</feature>
<dbReference type="InterPro" id="IPR043502">
    <property type="entry name" value="DNA/RNA_pol_sf"/>
</dbReference>
<dbReference type="SUPFAM" id="SSF56672">
    <property type="entry name" value="DNA/RNA polymerases"/>
    <property type="match status" value="1"/>
</dbReference>